<evidence type="ECO:0000256" key="1">
    <source>
        <dbReference type="SAM" id="MobiDB-lite"/>
    </source>
</evidence>
<evidence type="ECO:0000313" key="2">
    <source>
        <dbReference type="EMBL" id="QIX00519.1"/>
    </source>
</evidence>
<accession>A0A6H0Y0X7</accession>
<gene>
    <name evidence="2" type="ORF">AMS68_006036</name>
</gene>
<keyword evidence="3" id="KW-1185">Reference proteome</keyword>
<evidence type="ECO:0000313" key="3">
    <source>
        <dbReference type="Proteomes" id="UP000503462"/>
    </source>
</evidence>
<dbReference type="EMBL" id="CP051142">
    <property type="protein sequence ID" value="QIX00519.1"/>
    <property type="molecule type" value="Genomic_DNA"/>
</dbReference>
<sequence>MALTNAFVEGLPALGQVVCTVWVGALTGIVDALINTVLDTAEKAIKAVEAVGTITPTHDKLIQGALKFKSANADVSQARSAFGKWVASKVCDIGALSKDQSDQIFDAVSQVNNIVITAATLPVGGGVLSGFRLASLPEMASNGANLLSQLPINWKDPPSNPKNAIGHTKHVSPSQKQQPAATQTKKPKRADATAAPTFITLVKPEA</sequence>
<name>A0A6H0Y0X7_9PEZI</name>
<protein>
    <submittedName>
        <fullName evidence="2">Uncharacterized protein</fullName>
    </submittedName>
</protein>
<feature type="compositionally biased region" description="Low complexity" evidence="1">
    <location>
        <begin position="175"/>
        <end position="184"/>
    </location>
</feature>
<organism evidence="2 3">
    <name type="scientific">Peltaster fructicola</name>
    <dbReference type="NCBI Taxonomy" id="286661"/>
    <lineage>
        <taxon>Eukaryota</taxon>
        <taxon>Fungi</taxon>
        <taxon>Dikarya</taxon>
        <taxon>Ascomycota</taxon>
        <taxon>Pezizomycotina</taxon>
        <taxon>Dothideomycetes</taxon>
        <taxon>Dothideomycetes incertae sedis</taxon>
        <taxon>Peltaster</taxon>
    </lineage>
</organism>
<dbReference type="Proteomes" id="UP000503462">
    <property type="component" value="Chromosome 4"/>
</dbReference>
<proteinExistence type="predicted"/>
<dbReference type="AlphaFoldDB" id="A0A6H0Y0X7"/>
<feature type="region of interest" description="Disordered" evidence="1">
    <location>
        <begin position="152"/>
        <end position="206"/>
    </location>
</feature>
<reference evidence="2 3" key="1">
    <citation type="journal article" date="2016" name="Sci. Rep.">
        <title>Peltaster fructicola genome reveals evolution from an invasive phytopathogen to an ectophytic parasite.</title>
        <authorList>
            <person name="Xu C."/>
            <person name="Chen H."/>
            <person name="Gleason M.L."/>
            <person name="Xu J.R."/>
            <person name="Liu H."/>
            <person name="Zhang R."/>
            <person name="Sun G."/>
        </authorList>
    </citation>
    <scope>NUCLEOTIDE SEQUENCE [LARGE SCALE GENOMIC DNA]</scope>
    <source>
        <strain evidence="2 3">LNHT1506</strain>
    </source>
</reference>